<dbReference type="Proteomes" id="UP000289152">
    <property type="component" value="Unassembled WGS sequence"/>
</dbReference>
<feature type="region of interest" description="Disordered" evidence="1">
    <location>
        <begin position="1"/>
        <end position="20"/>
    </location>
</feature>
<dbReference type="AlphaFoldDB" id="A0A4Q1BR01"/>
<reference evidence="2 3" key="1">
    <citation type="submission" date="2016-06" db="EMBL/GenBank/DDBJ databases">
        <title>Evolution of pathogenesis and genome organization in the Tremellales.</title>
        <authorList>
            <person name="Cuomo C."/>
            <person name="Litvintseva A."/>
            <person name="Heitman J."/>
            <person name="Chen Y."/>
            <person name="Sun S."/>
            <person name="Springer D."/>
            <person name="Dromer F."/>
            <person name="Young S."/>
            <person name="Zeng Q."/>
            <person name="Chapman S."/>
            <person name="Gujja S."/>
            <person name="Saif S."/>
            <person name="Birren B."/>
        </authorList>
    </citation>
    <scope>NUCLEOTIDE SEQUENCE [LARGE SCALE GENOMIC DNA]</scope>
    <source>
        <strain evidence="2 3">ATCC 28783</strain>
    </source>
</reference>
<keyword evidence="3" id="KW-1185">Reference proteome</keyword>
<evidence type="ECO:0000313" key="2">
    <source>
        <dbReference type="EMBL" id="RXK40385.1"/>
    </source>
</evidence>
<evidence type="ECO:0000256" key="1">
    <source>
        <dbReference type="SAM" id="MobiDB-lite"/>
    </source>
</evidence>
<dbReference type="InParanoid" id="A0A4Q1BR01"/>
<organism evidence="2 3">
    <name type="scientific">Tremella mesenterica</name>
    <name type="common">Jelly fungus</name>
    <dbReference type="NCBI Taxonomy" id="5217"/>
    <lineage>
        <taxon>Eukaryota</taxon>
        <taxon>Fungi</taxon>
        <taxon>Dikarya</taxon>
        <taxon>Basidiomycota</taxon>
        <taxon>Agaricomycotina</taxon>
        <taxon>Tremellomycetes</taxon>
        <taxon>Tremellales</taxon>
        <taxon>Tremellaceae</taxon>
        <taxon>Tremella</taxon>
    </lineage>
</organism>
<gene>
    <name evidence="2" type="ORF">M231_02368</name>
</gene>
<name>A0A4Q1BR01_TREME</name>
<dbReference type="EMBL" id="SDIL01000019">
    <property type="protein sequence ID" value="RXK40385.1"/>
    <property type="molecule type" value="Genomic_DNA"/>
</dbReference>
<dbReference type="VEuPathDB" id="FungiDB:TREMEDRAFT_64459"/>
<comment type="caution">
    <text evidence="2">The sequence shown here is derived from an EMBL/GenBank/DDBJ whole genome shotgun (WGS) entry which is preliminary data.</text>
</comment>
<protein>
    <submittedName>
        <fullName evidence="2">Uncharacterized protein</fullName>
    </submittedName>
</protein>
<proteinExistence type="predicted"/>
<accession>A0A4Q1BR01</accession>
<sequence length="193" mass="21029">MAPTITKMGPVSSPESDLQLPGPLPSMLTYSVLKRGRHLWMAFNAELQTLEAGASIPAIRDQSTSLSDILSAKGCTGSVRLHYQGPSRIGPRLDEFIACVSRMFTQVLDDGLQKTVADSAFRDRRRSVVEAPSKLELCQPRNDLSGHLRLGWDPKEYKKSLVSLAPQTSKALPLRTVLGEVQVVSQNVDGSGE</sequence>
<evidence type="ECO:0000313" key="3">
    <source>
        <dbReference type="Proteomes" id="UP000289152"/>
    </source>
</evidence>